<comment type="pathway">
    <text evidence="2 11">Cofactor biosynthesis; NAD(+) biosynthesis; deamido-NAD(+) from nicotinate D-ribonucleotide: step 1/1.</text>
</comment>
<dbReference type="EMBL" id="CP011409">
    <property type="protein sequence ID" value="AKZ62543.1"/>
    <property type="molecule type" value="Genomic_DNA"/>
</dbReference>
<dbReference type="NCBIfam" id="NF005410">
    <property type="entry name" value="PRK06973.1"/>
    <property type="match status" value="1"/>
</dbReference>
<dbReference type="CDD" id="cd02165">
    <property type="entry name" value="NMNAT"/>
    <property type="match status" value="1"/>
</dbReference>
<evidence type="ECO:0000256" key="4">
    <source>
        <dbReference type="ARBA" id="ARBA00022642"/>
    </source>
</evidence>
<dbReference type="NCBIfam" id="TIGR00482">
    <property type="entry name" value="nicotinate (nicotinamide) nucleotide adenylyltransferase"/>
    <property type="match status" value="1"/>
</dbReference>
<dbReference type="GO" id="GO:0016779">
    <property type="term" value="F:nucleotidyltransferase activity"/>
    <property type="evidence" value="ECO:0007669"/>
    <property type="project" value="UniProtKB-KW"/>
</dbReference>
<evidence type="ECO:0000256" key="9">
    <source>
        <dbReference type="ARBA" id="ARBA00023027"/>
    </source>
</evidence>
<dbReference type="Gene3D" id="3.40.50.620">
    <property type="entry name" value="HUPs"/>
    <property type="match status" value="1"/>
</dbReference>
<evidence type="ECO:0000256" key="11">
    <source>
        <dbReference type="HAMAP-Rule" id="MF_00244"/>
    </source>
</evidence>
<dbReference type="HAMAP" id="MF_00244">
    <property type="entry name" value="NaMN_adenylyltr"/>
    <property type="match status" value="1"/>
</dbReference>
<keyword evidence="7 11" id="KW-0547">Nucleotide-binding</keyword>
<keyword evidence="14" id="KW-1185">Reference proteome</keyword>
<dbReference type="InterPro" id="IPR004821">
    <property type="entry name" value="Cyt_trans-like"/>
</dbReference>
<evidence type="ECO:0000256" key="3">
    <source>
        <dbReference type="ARBA" id="ARBA00009014"/>
    </source>
</evidence>
<sequence length="235" mass="25958">MDLVAAKPGAPGLPGSPIPAKRCIAILGGSFDPVHNGHVALGDHFVELLQPDELRVIPAGNPWQKHGLQATPAQRVEMVELAFSHEHVPVVIDQQEIRRATATYTIDTLQALRAELGPEVSIVFLMGADQLQHLDTWQGWQQLFDYAHLCAASRPGFGIDAAQVPDIIMQEFTRRAGTEKEIRTTSHGKAYLASSLDVDISSTEIRSLLQRGERPESLIPARVLDYIEQHHLYQN</sequence>
<keyword evidence="6 11" id="KW-0548">Nucleotidyltransferase</keyword>
<proteinExistence type="inferred from homology"/>
<evidence type="ECO:0000313" key="14">
    <source>
        <dbReference type="Proteomes" id="UP000063429"/>
    </source>
</evidence>
<dbReference type="Proteomes" id="UP000063429">
    <property type="component" value="Chromosome"/>
</dbReference>
<evidence type="ECO:0000313" key="13">
    <source>
        <dbReference type="EMBL" id="AKZ62543.1"/>
    </source>
</evidence>
<evidence type="ECO:0000256" key="6">
    <source>
        <dbReference type="ARBA" id="ARBA00022695"/>
    </source>
</evidence>
<keyword evidence="8 11" id="KW-0067">ATP-binding</keyword>
<evidence type="ECO:0000256" key="1">
    <source>
        <dbReference type="ARBA" id="ARBA00002324"/>
    </source>
</evidence>
<dbReference type="SUPFAM" id="SSF52374">
    <property type="entry name" value="Nucleotidylyl transferase"/>
    <property type="match status" value="1"/>
</dbReference>
<feature type="domain" description="Cytidyltransferase-like" evidence="12">
    <location>
        <begin position="26"/>
        <end position="206"/>
    </location>
</feature>
<dbReference type="Pfam" id="PF01467">
    <property type="entry name" value="CTP_transf_like"/>
    <property type="match status" value="1"/>
</dbReference>
<evidence type="ECO:0000256" key="10">
    <source>
        <dbReference type="ARBA" id="ARBA00048721"/>
    </source>
</evidence>
<dbReference type="PANTHER" id="PTHR39321">
    <property type="entry name" value="NICOTINATE-NUCLEOTIDE ADENYLYLTRANSFERASE-RELATED"/>
    <property type="match status" value="1"/>
</dbReference>
<keyword evidence="5 11" id="KW-0808">Transferase</keyword>
<evidence type="ECO:0000256" key="5">
    <source>
        <dbReference type="ARBA" id="ARBA00022679"/>
    </source>
</evidence>
<comment type="similarity">
    <text evidence="3 11">Belongs to the NadD family.</text>
</comment>
<dbReference type="InterPro" id="IPR014729">
    <property type="entry name" value="Rossmann-like_a/b/a_fold"/>
</dbReference>
<dbReference type="NCBIfam" id="NF000840">
    <property type="entry name" value="PRK00071.1-3"/>
    <property type="match status" value="1"/>
</dbReference>
<dbReference type="InterPro" id="IPR005248">
    <property type="entry name" value="NadD/NMNAT"/>
</dbReference>
<gene>
    <name evidence="11" type="primary">nadD</name>
    <name evidence="13" type="ORF">F506_07490</name>
</gene>
<name>A0ABN4HU49_9BURK</name>
<keyword evidence="4 11" id="KW-0662">Pyridine nucleotide biosynthesis</keyword>
<evidence type="ECO:0000256" key="8">
    <source>
        <dbReference type="ARBA" id="ARBA00022840"/>
    </source>
</evidence>
<organism evidence="13 14">
    <name type="scientific">Herbaspirillum hiltneri N3</name>
    <dbReference type="NCBI Taxonomy" id="1262470"/>
    <lineage>
        <taxon>Bacteria</taxon>
        <taxon>Pseudomonadati</taxon>
        <taxon>Pseudomonadota</taxon>
        <taxon>Betaproteobacteria</taxon>
        <taxon>Burkholderiales</taxon>
        <taxon>Oxalobacteraceae</taxon>
        <taxon>Herbaspirillum</taxon>
    </lineage>
</organism>
<evidence type="ECO:0000256" key="2">
    <source>
        <dbReference type="ARBA" id="ARBA00005019"/>
    </source>
</evidence>
<keyword evidence="9 11" id="KW-0520">NAD</keyword>
<dbReference type="EC" id="2.7.7.18" evidence="11"/>
<comment type="function">
    <text evidence="1 11">Catalyzes the reversible adenylation of nicotinate mononucleotide (NaMN) to nicotinic acid adenine dinucleotide (NaAD).</text>
</comment>
<accession>A0ABN4HU49</accession>
<evidence type="ECO:0000259" key="12">
    <source>
        <dbReference type="Pfam" id="PF01467"/>
    </source>
</evidence>
<evidence type="ECO:0000256" key="7">
    <source>
        <dbReference type="ARBA" id="ARBA00022741"/>
    </source>
</evidence>
<dbReference type="PANTHER" id="PTHR39321:SF3">
    <property type="entry name" value="PHOSPHOPANTETHEINE ADENYLYLTRANSFERASE"/>
    <property type="match status" value="1"/>
</dbReference>
<protein>
    <recommendedName>
        <fullName evidence="11">Probable nicotinate-nucleotide adenylyltransferase</fullName>
        <ecNumber evidence="11">2.7.7.18</ecNumber>
    </recommendedName>
    <alternativeName>
        <fullName evidence="11">Deamido-NAD(+) diphosphorylase</fullName>
    </alternativeName>
    <alternativeName>
        <fullName evidence="11">Deamido-NAD(+) pyrophosphorylase</fullName>
    </alternativeName>
    <alternativeName>
        <fullName evidence="11">Nicotinate mononucleotide adenylyltransferase</fullName>
        <shortName evidence="11">NaMN adenylyltransferase</shortName>
    </alternativeName>
</protein>
<comment type="catalytic activity">
    <reaction evidence="10 11">
        <text>nicotinate beta-D-ribonucleotide + ATP + H(+) = deamido-NAD(+) + diphosphate</text>
        <dbReference type="Rhea" id="RHEA:22860"/>
        <dbReference type="ChEBI" id="CHEBI:15378"/>
        <dbReference type="ChEBI" id="CHEBI:30616"/>
        <dbReference type="ChEBI" id="CHEBI:33019"/>
        <dbReference type="ChEBI" id="CHEBI:57502"/>
        <dbReference type="ChEBI" id="CHEBI:58437"/>
        <dbReference type="EC" id="2.7.7.18"/>
    </reaction>
</comment>
<dbReference type="RefSeq" id="WP_053196252.1">
    <property type="nucleotide sequence ID" value="NZ_CP011409.1"/>
</dbReference>
<reference evidence="14" key="1">
    <citation type="journal article" date="2015" name="Genome Announc.">
        <title>Complete Genome Sequence of Herbaspirillum hiltneri N3 (DSM 17495), Isolated from Surface-Sterilized Wheat Roots.</title>
        <authorList>
            <person name="Guizelini D."/>
            <person name="Saizaki P.M."/>
            <person name="Coimbra N.A."/>
            <person name="Weiss V.A."/>
            <person name="Faoro H."/>
            <person name="Sfeir M.Z."/>
            <person name="Baura V.A."/>
            <person name="Monteiro R.A."/>
            <person name="Chubatsu L.S."/>
            <person name="Souza E.M."/>
            <person name="Cruz L.M."/>
            <person name="Pedrosa F.O."/>
            <person name="Raittz R.T."/>
            <person name="Marchaukoski J.N."/>
            <person name="Steffens M.B."/>
        </authorList>
    </citation>
    <scope>NUCLEOTIDE SEQUENCE [LARGE SCALE GENOMIC DNA]</scope>
    <source>
        <strain evidence="14">N3</strain>
    </source>
</reference>